<dbReference type="InterPro" id="IPR010572">
    <property type="entry name" value="Tail_dom"/>
</dbReference>
<dbReference type="InterPro" id="IPR007119">
    <property type="entry name" value="Phage_tail_spike_N"/>
</dbReference>
<sequence length="821" mass="92625">MITLYKSDETNFEHNGLGRIDNEARLAEAEEEINGLYSYVIKYPIKGRYGSVIKNQMLIKAPTPYGNQIFRIYRLEPSMGMLTITCLHIFYDLAFNFIEDTNIINKSGQAFLQQLGNSTQYKHPFQFFSDIATVSGSRIVRKNCVEILLNGNLDNSFVSRYGGEILRDNFTIYFNKAIGRDRNFKITYRKNLKGYKAKIDDKSVITRIMPIGFNGLLLPEKYIDSPRIKDYPFPRIGKLELDVKAAVGEYADDEDAVPIEEAYEKMRQLTKEQFGIIDVPTTSYDVDFIELSKTKEYENFKLLETVLMGDTVTVDHSEDNFHVSSKIIKYKFDGLKKRFTALELGQFESRASNSNINQKRSFEQKIRNVVQEAHNLIQVAANKKNTIYRGADRPNNANVGDLWYQPDGQNVIAKQWSGTDWEIIPFGGENFGNININDLSGNAIDIKQFRLANNNEDILFINQDGEVVLNVKHIHLDTKDVATLDDLKNIEGKQGPQGISVTSVVKYYLLSDMDTGITHASSGWQTEPVTMTETKRYLWTYDKTIYSNGMTTQTVPVVTGAHGQTGIGSPGKPGTGISSTNISYASSTSGTTAPLSGWQPNPPTVPNGQYLWTKTVWNYTNQSSQTAYSVSKMGEVGPPGSIDEKQLRDITNKIESKLDATDANTRLDELSKKTEEIRVDLEARAIAKEVAIWKREYDNQVADTERVINSFSKDFIDSTNRITAIEAELRSNALLLNFVNTYLRASDEGVILGNIDNSEYIELTPGGMLIKSAGEKVMTFANGQVKVLHGVFVETLQISHYRFEPSRNDERILLVRFIDKI</sequence>
<dbReference type="AlphaFoldDB" id="A0AAE4Q7T2"/>
<evidence type="ECO:0000259" key="1">
    <source>
        <dbReference type="Pfam" id="PF06605"/>
    </source>
</evidence>
<evidence type="ECO:0000313" key="2">
    <source>
        <dbReference type="EMBL" id="MDV5976691.1"/>
    </source>
</evidence>
<protein>
    <submittedName>
        <fullName evidence="2">Phage tail protein</fullName>
    </submittedName>
</protein>
<dbReference type="Pfam" id="PF06605">
    <property type="entry name" value="Prophage_tail"/>
    <property type="match status" value="1"/>
</dbReference>
<gene>
    <name evidence="2" type="ORF">KB584_04325</name>
</gene>
<dbReference type="Proteomes" id="UP001186118">
    <property type="component" value="Unassembled WGS sequence"/>
</dbReference>
<dbReference type="EMBL" id="JAGQEX010000007">
    <property type="protein sequence ID" value="MDV5976691.1"/>
    <property type="molecule type" value="Genomic_DNA"/>
</dbReference>
<accession>A0AAE4Q7T2</accession>
<evidence type="ECO:0000313" key="3">
    <source>
        <dbReference type="Proteomes" id="UP001186118"/>
    </source>
</evidence>
<comment type="caution">
    <text evidence="2">The sequence shown here is derived from an EMBL/GenBank/DDBJ whole genome shotgun (WGS) entry which is preliminary data.</text>
</comment>
<feature type="domain" description="Tail spike" evidence="1">
    <location>
        <begin position="91"/>
        <end position="357"/>
    </location>
</feature>
<proteinExistence type="predicted"/>
<dbReference type="RefSeq" id="WP_394854651.1">
    <property type="nucleotide sequence ID" value="NZ_JAGQEX010000007.1"/>
</dbReference>
<dbReference type="NCBIfam" id="TIGR01665">
    <property type="entry name" value="put_anti_recept"/>
    <property type="match status" value="1"/>
</dbReference>
<reference evidence="2" key="1">
    <citation type="submission" date="2021-04" db="EMBL/GenBank/DDBJ databases">
        <title>Draft genomes of 20 S. canis strains.</title>
        <authorList>
            <person name="Pagnossin D."/>
            <person name="Weir W."/>
            <person name="Smith A."/>
            <person name="Ure R."/>
            <person name="Oravcova K."/>
        </authorList>
    </citation>
    <scope>NUCLEOTIDE SEQUENCE</scope>
    <source>
        <strain evidence="2">284</strain>
    </source>
</reference>
<name>A0AAE4Q7T2_STRCB</name>
<organism evidence="2 3">
    <name type="scientific">Streptococcus canis</name>
    <dbReference type="NCBI Taxonomy" id="1329"/>
    <lineage>
        <taxon>Bacteria</taxon>
        <taxon>Bacillati</taxon>
        <taxon>Bacillota</taxon>
        <taxon>Bacilli</taxon>
        <taxon>Lactobacillales</taxon>
        <taxon>Streptococcaceae</taxon>
        <taxon>Streptococcus</taxon>
    </lineage>
</organism>